<comment type="function">
    <text evidence="6">Endoribonuclease that catalyzes the hydrolysis of histone-coding pre-mRNA 3'-end. Involved in histone pre-mRNA processing during the S-phase of the cell cycle, which is required for entering/progressing through S-phase. Cleaves histone pre-mRNA at a major and a minor cleavage site after the 5'-ACCCA-3' and the 5'-ACCCACA-3' sequence, respectively, and located downstream of the stem-loop. May require the presence of the HDE element located at the histone pre-RNA 3'-end to avoid non-specific cleavage.</text>
</comment>
<organism evidence="8 9">
    <name type="scientific">Pristionchus fissidentatus</name>
    <dbReference type="NCBI Taxonomy" id="1538716"/>
    <lineage>
        <taxon>Eukaryota</taxon>
        <taxon>Metazoa</taxon>
        <taxon>Ecdysozoa</taxon>
        <taxon>Nematoda</taxon>
        <taxon>Chromadorea</taxon>
        <taxon>Rhabditida</taxon>
        <taxon>Rhabditina</taxon>
        <taxon>Diplogasteromorpha</taxon>
        <taxon>Diplogasteroidea</taxon>
        <taxon>Neodiplogasteridae</taxon>
        <taxon>Pristionchus</taxon>
    </lineage>
</organism>
<evidence type="ECO:0000256" key="3">
    <source>
        <dbReference type="ARBA" id="ARBA00014856"/>
    </source>
</evidence>
<evidence type="ECO:0000256" key="1">
    <source>
        <dbReference type="ARBA" id="ARBA00004514"/>
    </source>
</evidence>
<evidence type="ECO:0000256" key="4">
    <source>
        <dbReference type="ARBA" id="ARBA00032988"/>
    </source>
</evidence>
<name>A0AAV5WW61_9BILA</name>
<evidence type="ECO:0000256" key="5">
    <source>
        <dbReference type="ARBA" id="ARBA00044690"/>
    </source>
</evidence>
<comment type="subunit">
    <text evidence="2">Homodimer.</text>
</comment>
<accession>A0AAV5WW61</accession>
<comment type="caution">
    <text evidence="8">The sequence shown here is derived from an EMBL/GenBank/DDBJ whole genome shotgun (WGS) entry which is preliminary data.</text>
</comment>
<feature type="non-terminal residue" evidence="8">
    <location>
        <position position="1"/>
    </location>
</feature>
<proteinExistence type="predicted"/>
<dbReference type="InterPro" id="IPR001279">
    <property type="entry name" value="Metallo-B-lactamas"/>
</dbReference>
<dbReference type="CDD" id="cd07711">
    <property type="entry name" value="MBLAC1-like_MBL-fold"/>
    <property type="match status" value="1"/>
</dbReference>
<evidence type="ECO:0000313" key="8">
    <source>
        <dbReference type="EMBL" id="GMT34889.1"/>
    </source>
</evidence>
<evidence type="ECO:0000313" key="9">
    <source>
        <dbReference type="Proteomes" id="UP001432322"/>
    </source>
</evidence>
<dbReference type="InterPro" id="IPR036866">
    <property type="entry name" value="RibonucZ/Hydroxyglut_hydro"/>
</dbReference>
<reference evidence="8" key="1">
    <citation type="submission" date="2023-10" db="EMBL/GenBank/DDBJ databases">
        <title>Genome assembly of Pristionchus species.</title>
        <authorList>
            <person name="Yoshida K."/>
            <person name="Sommer R.J."/>
        </authorList>
    </citation>
    <scope>NUCLEOTIDE SEQUENCE</scope>
    <source>
        <strain evidence="8">RS5133</strain>
    </source>
</reference>
<dbReference type="Gene3D" id="3.60.15.10">
    <property type="entry name" value="Ribonuclease Z/Hydroxyacylglutathione hydrolase-like"/>
    <property type="match status" value="1"/>
</dbReference>
<sequence>DNLPSSDPEEEEQIRLLSSQLAELVQRMKKKRDPTVKKKPAKARVIVIRNGTAEGLANRQYNLLATITLIRDGSKNILVDTGLATDINGRTELIRSLELLGVPAPAVDIVVSTHGHPDHTGNNQEFPDAIHYHGWYVHERTVFNLSNLFDSDREQLTPSVSLIRTPGHTSEDIAVLVRDAVDEYGSSLGNVAVSGDVFVRREDVENDREWVPLSADVKAQSLARRTLLCKSDLIVPGY</sequence>
<dbReference type="EMBL" id="BTSY01000006">
    <property type="protein sequence ID" value="GMT34889.1"/>
    <property type="molecule type" value="Genomic_DNA"/>
</dbReference>
<dbReference type="Proteomes" id="UP001432322">
    <property type="component" value="Unassembled WGS sequence"/>
</dbReference>
<feature type="domain" description="Metallo-beta-lactamase" evidence="7">
    <location>
        <begin position="64"/>
        <end position="238"/>
    </location>
</feature>
<dbReference type="GO" id="GO:0005829">
    <property type="term" value="C:cytosol"/>
    <property type="evidence" value="ECO:0007669"/>
    <property type="project" value="UniProtKB-SubCell"/>
</dbReference>
<comment type="catalytic activity">
    <reaction evidence="5">
        <text>a ribonucleotidyl-ribonucleotide-RNA + H2O = a 3'-end ribonucleotide-RNA + a 5'-end 5'-phospho-ribonucleoside-RNA + H(+)</text>
        <dbReference type="Rhea" id="RHEA:68096"/>
        <dbReference type="Rhea" id="RHEA-COMP:15179"/>
        <dbReference type="Rhea" id="RHEA-COMP:17355"/>
        <dbReference type="Rhea" id="RHEA-COMP:17428"/>
        <dbReference type="ChEBI" id="CHEBI:15377"/>
        <dbReference type="ChEBI" id="CHEBI:15378"/>
        <dbReference type="ChEBI" id="CHEBI:74896"/>
        <dbReference type="ChEBI" id="CHEBI:138282"/>
        <dbReference type="ChEBI" id="CHEBI:173118"/>
    </reaction>
    <physiologicalReaction direction="left-to-right" evidence="5">
        <dbReference type="Rhea" id="RHEA:68097"/>
    </physiologicalReaction>
</comment>
<dbReference type="AlphaFoldDB" id="A0AAV5WW61"/>
<dbReference type="Pfam" id="PF00753">
    <property type="entry name" value="Lactamase_B"/>
    <property type="match status" value="1"/>
</dbReference>
<dbReference type="SMART" id="SM00849">
    <property type="entry name" value="Lactamase_B"/>
    <property type="match status" value="1"/>
</dbReference>
<dbReference type="InterPro" id="IPR039344">
    <property type="entry name" value="MBLAC1"/>
</dbReference>
<feature type="non-terminal residue" evidence="8">
    <location>
        <position position="238"/>
    </location>
</feature>
<dbReference type="SUPFAM" id="SSF56281">
    <property type="entry name" value="Metallo-hydrolase/oxidoreductase"/>
    <property type="match status" value="1"/>
</dbReference>
<keyword evidence="9" id="KW-1185">Reference proteome</keyword>
<evidence type="ECO:0000256" key="2">
    <source>
        <dbReference type="ARBA" id="ARBA00011738"/>
    </source>
</evidence>
<dbReference type="PANTHER" id="PTHR23200">
    <property type="entry name" value="METALLO-BETA-LACTAMASE DOMAIN-CONTAINING PROTEIN 1"/>
    <property type="match status" value="1"/>
</dbReference>
<evidence type="ECO:0000256" key="6">
    <source>
        <dbReference type="ARBA" id="ARBA00045869"/>
    </source>
</evidence>
<protein>
    <recommendedName>
        <fullName evidence="3">Metallo-beta-lactamase domain-containing protein 1</fullName>
    </recommendedName>
    <alternativeName>
        <fullName evidence="4">Endoribonuclease MBLAC1</fullName>
    </alternativeName>
</protein>
<comment type="subcellular location">
    <subcellularLocation>
        <location evidence="1">Cytoplasm</location>
        <location evidence="1">Cytosol</location>
    </subcellularLocation>
</comment>
<gene>
    <name evidence="8" type="ORF">PFISCL1PPCAC_26186</name>
</gene>
<dbReference type="PANTHER" id="PTHR23200:SF48">
    <property type="entry name" value="METALLO-BETA-LACTAMASE DOMAIN-CONTAINING PROTEIN 1"/>
    <property type="match status" value="1"/>
</dbReference>
<evidence type="ECO:0000259" key="7">
    <source>
        <dbReference type="SMART" id="SM00849"/>
    </source>
</evidence>